<organism evidence="1 2">
    <name type="scientific">Microbacterium pullorum</name>
    <dbReference type="NCBI Taxonomy" id="2762236"/>
    <lineage>
        <taxon>Bacteria</taxon>
        <taxon>Bacillati</taxon>
        <taxon>Actinomycetota</taxon>
        <taxon>Actinomycetes</taxon>
        <taxon>Micrococcales</taxon>
        <taxon>Microbacteriaceae</taxon>
        <taxon>Microbacterium</taxon>
    </lineage>
</organism>
<dbReference type="Proteomes" id="UP000648352">
    <property type="component" value="Unassembled WGS sequence"/>
</dbReference>
<sequence length="91" mass="10231">MTDREHADAVLEHVAVLAFLYYPGIQRDDPTYRLAEDIEWCIARLGDVSDTESERMRALIARAITDPTATREELFTALTELNGVLAVGHDE</sequence>
<dbReference type="EMBL" id="JACSQP010000010">
    <property type="protein sequence ID" value="MBD7958607.1"/>
    <property type="molecule type" value="Genomic_DNA"/>
</dbReference>
<dbReference type="RefSeq" id="WP_191719806.1">
    <property type="nucleotide sequence ID" value="NZ_JACSQP010000010.1"/>
</dbReference>
<keyword evidence="2" id="KW-1185">Reference proteome</keyword>
<evidence type="ECO:0008006" key="3">
    <source>
        <dbReference type="Google" id="ProtNLM"/>
    </source>
</evidence>
<proteinExistence type="predicted"/>
<evidence type="ECO:0000313" key="2">
    <source>
        <dbReference type="Proteomes" id="UP000648352"/>
    </source>
</evidence>
<accession>A0ABR8S542</accession>
<gene>
    <name evidence="1" type="ORF">H9651_13250</name>
</gene>
<protein>
    <recommendedName>
        <fullName evidence="3">DUF3349 domain-containing protein</fullName>
    </recommendedName>
</protein>
<comment type="caution">
    <text evidence="1">The sequence shown here is derived from an EMBL/GenBank/DDBJ whole genome shotgun (WGS) entry which is preliminary data.</text>
</comment>
<evidence type="ECO:0000313" key="1">
    <source>
        <dbReference type="EMBL" id="MBD7958607.1"/>
    </source>
</evidence>
<reference evidence="1 2" key="1">
    <citation type="submission" date="2020-08" db="EMBL/GenBank/DDBJ databases">
        <title>A Genomic Blueprint of the Chicken Gut Microbiome.</title>
        <authorList>
            <person name="Gilroy R."/>
            <person name="Ravi A."/>
            <person name="Getino M."/>
            <person name="Pursley I."/>
            <person name="Horton D.L."/>
            <person name="Alikhan N.-F."/>
            <person name="Baker D."/>
            <person name="Gharbi K."/>
            <person name="Hall N."/>
            <person name="Watson M."/>
            <person name="Adriaenssens E.M."/>
            <person name="Foster-Nyarko E."/>
            <person name="Jarju S."/>
            <person name="Secka A."/>
            <person name="Antonio M."/>
            <person name="Oren A."/>
            <person name="Chaudhuri R."/>
            <person name="La Ragione R.M."/>
            <person name="Hildebrand F."/>
            <person name="Pallen M.J."/>
        </authorList>
    </citation>
    <scope>NUCLEOTIDE SEQUENCE [LARGE SCALE GENOMIC DNA]</scope>
    <source>
        <strain evidence="1 2">Sa4CUA7</strain>
    </source>
</reference>
<name>A0ABR8S542_9MICO</name>